<dbReference type="SFLD" id="SFLDS00003">
    <property type="entry name" value="Haloacid_Dehalogenase"/>
    <property type="match status" value="1"/>
</dbReference>
<dbReference type="SFLD" id="SFLDG01140">
    <property type="entry name" value="C2.B:_Phosphomannomutase_and_P"/>
    <property type="match status" value="1"/>
</dbReference>
<dbReference type="GO" id="GO:0000287">
    <property type="term" value="F:magnesium ion binding"/>
    <property type="evidence" value="ECO:0007669"/>
    <property type="project" value="TreeGrafter"/>
</dbReference>
<dbReference type="PATRIC" id="fig|1613.112.peg.127"/>
<gene>
    <name evidence="1" type="ORF">LACFE_CDS0118</name>
</gene>
<dbReference type="GO" id="GO:0050308">
    <property type="term" value="F:sugar-phosphatase activity"/>
    <property type="evidence" value="ECO:0007669"/>
    <property type="project" value="UniProtKB-EC"/>
</dbReference>
<dbReference type="InterPro" id="IPR023214">
    <property type="entry name" value="HAD_sf"/>
</dbReference>
<accession>A0A1D7ZUX2</accession>
<dbReference type="AlphaFoldDB" id="A0A1D7ZUX2"/>
<sequence length="277" mass="30408">MKGGISMSLPFQAVTFDMDATFVHDDKSYDHARFERILSQLEDQGVKVIVSSGNQYECLTNYFPDTKERLYFVSENGAHVVYQGQDLVQTTVEQAVADEVLRFLCNDLKLTPSLSGVKHGYVYAKLPAATLKRQQFYFPNHVLVDDYKDLPADRYYQLSFLLDPAKVDEQLAALQDRFGNQVRITPSGNGSVDVTVPGINKATALNDLLSSWGLSGADLIAFGDGGNDAEMLKLAKFGYAMKNAGPVAIAAANHLTALDNNHDGVLAVLEDYLTNQG</sequence>
<dbReference type="Pfam" id="PF08282">
    <property type="entry name" value="Hydrolase_3"/>
    <property type="match status" value="1"/>
</dbReference>
<dbReference type="NCBIfam" id="TIGR00099">
    <property type="entry name" value="Cof-subfamily"/>
    <property type="match status" value="1"/>
</dbReference>
<dbReference type="PROSITE" id="PS01229">
    <property type="entry name" value="COF_2"/>
    <property type="match status" value="1"/>
</dbReference>
<dbReference type="EC" id="3.1.3.23" evidence="1"/>
<keyword evidence="1" id="KW-0378">Hydrolase</keyword>
<dbReference type="GO" id="GO:0005829">
    <property type="term" value="C:cytosol"/>
    <property type="evidence" value="ECO:0007669"/>
    <property type="project" value="TreeGrafter"/>
</dbReference>
<dbReference type="CDD" id="cd07518">
    <property type="entry name" value="HAD_YbiV-Like"/>
    <property type="match status" value="1"/>
</dbReference>
<dbReference type="PANTHER" id="PTHR10000:SF53">
    <property type="entry name" value="5-AMINO-6-(5-PHOSPHO-D-RIBITYLAMINO)URACIL PHOSPHATASE YBJI-RELATED"/>
    <property type="match status" value="1"/>
</dbReference>
<protein>
    <submittedName>
        <fullName evidence="1">Hydrolase</fullName>
        <ecNumber evidence="1">3.1.3.23</ecNumber>
    </submittedName>
</protein>
<organism evidence="1 2">
    <name type="scientific">Limosilactobacillus fermentum</name>
    <name type="common">Lactobacillus fermentum</name>
    <dbReference type="NCBI Taxonomy" id="1613"/>
    <lineage>
        <taxon>Bacteria</taxon>
        <taxon>Bacillati</taxon>
        <taxon>Bacillota</taxon>
        <taxon>Bacilli</taxon>
        <taxon>Lactobacillales</taxon>
        <taxon>Lactobacillaceae</taxon>
        <taxon>Limosilactobacillus</taxon>
    </lineage>
</organism>
<dbReference type="PANTHER" id="PTHR10000">
    <property type="entry name" value="PHOSPHOSERINE PHOSPHATASE"/>
    <property type="match status" value="1"/>
</dbReference>
<dbReference type="EMBL" id="CP017151">
    <property type="protein sequence ID" value="AOR73599.1"/>
    <property type="molecule type" value="Genomic_DNA"/>
</dbReference>
<evidence type="ECO:0000313" key="1">
    <source>
        <dbReference type="EMBL" id="AOR73599.1"/>
    </source>
</evidence>
<reference evidence="1 2" key="1">
    <citation type="submission" date="2016-09" db="EMBL/GenBank/DDBJ databases">
        <title>Genome Sequence of the Lactobacillus fermentum strain NCC2970 (CNCM I-5068).</title>
        <authorList>
            <person name="Barretto C."/>
            <person name="Ngom-Bru C."/>
            <person name="Genevaz A."/>
            <person name="Fournier C."/>
            <person name="Moine D."/>
            <person name="Kassam M."/>
            <person name="Iltis A."/>
            <person name="Sagory-Zalkind P."/>
            <person name="Faucherand G."/>
            <person name="Descombes P."/>
            <person name="Duboux S."/>
        </authorList>
    </citation>
    <scope>NUCLEOTIDE SEQUENCE [LARGE SCALE GENOMIC DNA]</scope>
    <source>
        <strain evidence="1 2">NCC2970</strain>
    </source>
</reference>
<dbReference type="SUPFAM" id="SSF56784">
    <property type="entry name" value="HAD-like"/>
    <property type="match status" value="1"/>
</dbReference>
<dbReference type="Proteomes" id="UP000094714">
    <property type="component" value="Chromosome"/>
</dbReference>
<dbReference type="InterPro" id="IPR006379">
    <property type="entry name" value="HAD-SF_hydro_IIB"/>
</dbReference>
<dbReference type="Gene3D" id="3.40.50.1000">
    <property type="entry name" value="HAD superfamily/HAD-like"/>
    <property type="match status" value="1"/>
</dbReference>
<dbReference type="NCBIfam" id="TIGR01484">
    <property type="entry name" value="HAD-SF-IIB"/>
    <property type="match status" value="1"/>
</dbReference>
<dbReference type="InterPro" id="IPR036412">
    <property type="entry name" value="HAD-like_sf"/>
</dbReference>
<proteinExistence type="predicted"/>
<evidence type="ECO:0000313" key="2">
    <source>
        <dbReference type="Proteomes" id="UP000094714"/>
    </source>
</evidence>
<dbReference type="InterPro" id="IPR000150">
    <property type="entry name" value="Cof"/>
</dbReference>
<dbReference type="Gene3D" id="3.30.1240.10">
    <property type="match status" value="1"/>
</dbReference>
<name>A0A1D7ZUX2_LIMFE</name>